<dbReference type="GO" id="GO:0008237">
    <property type="term" value="F:metallopeptidase activity"/>
    <property type="evidence" value="ECO:0007669"/>
    <property type="project" value="InterPro"/>
</dbReference>
<protein>
    <submittedName>
        <fullName evidence="1">Uncharacterized protein</fullName>
    </submittedName>
</protein>
<accession>A0A4W5LQ45</accession>
<dbReference type="SUPFAM" id="SSF55486">
    <property type="entry name" value="Metalloproteases ('zincins'), catalytic domain"/>
    <property type="match status" value="1"/>
</dbReference>
<reference evidence="1" key="2">
    <citation type="submission" date="2025-08" db="UniProtKB">
        <authorList>
            <consortium name="Ensembl"/>
        </authorList>
    </citation>
    <scope>IDENTIFICATION</scope>
</reference>
<sequence>ILQPCHHHSQFFSYILQPCHHHSQFFSYILQTAFYIRTPLAPSEDLKITHHADNSLSSFCKWQKRLNVKGEEHAVHHDVAVLLTSAIRGSTRTLI</sequence>
<dbReference type="InterPro" id="IPR024079">
    <property type="entry name" value="MetalloPept_cat_dom_sf"/>
</dbReference>
<evidence type="ECO:0000313" key="1">
    <source>
        <dbReference type="Ensembl" id="ENSHHUP00000028027.1"/>
    </source>
</evidence>
<dbReference type="STRING" id="62062.ENSHHUP00000028027"/>
<name>A0A4W5LQ45_9TELE</name>
<evidence type="ECO:0000313" key="2">
    <source>
        <dbReference type="Proteomes" id="UP000314982"/>
    </source>
</evidence>
<keyword evidence="2" id="KW-1185">Reference proteome</keyword>
<dbReference type="AlphaFoldDB" id="A0A4W5LQ45"/>
<dbReference type="Proteomes" id="UP000314982">
    <property type="component" value="Unassembled WGS sequence"/>
</dbReference>
<reference evidence="2" key="1">
    <citation type="submission" date="2018-06" db="EMBL/GenBank/DDBJ databases">
        <title>Genome assembly of Danube salmon.</title>
        <authorList>
            <person name="Macqueen D.J."/>
            <person name="Gundappa M.K."/>
        </authorList>
    </citation>
    <scope>NUCLEOTIDE SEQUENCE [LARGE SCALE GENOMIC DNA]</scope>
</reference>
<dbReference type="Gene3D" id="3.40.390.10">
    <property type="entry name" value="Collagenase (Catalytic Domain)"/>
    <property type="match status" value="1"/>
</dbReference>
<organism evidence="1 2">
    <name type="scientific">Hucho hucho</name>
    <name type="common">huchen</name>
    <dbReference type="NCBI Taxonomy" id="62062"/>
    <lineage>
        <taxon>Eukaryota</taxon>
        <taxon>Metazoa</taxon>
        <taxon>Chordata</taxon>
        <taxon>Craniata</taxon>
        <taxon>Vertebrata</taxon>
        <taxon>Euteleostomi</taxon>
        <taxon>Actinopterygii</taxon>
        <taxon>Neopterygii</taxon>
        <taxon>Teleostei</taxon>
        <taxon>Protacanthopterygii</taxon>
        <taxon>Salmoniformes</taxon>
        <taxon>Salmonidae</taxon>
        <taxon>Salmoninae</taxon>
        <taxon>Hucho</taxon>
    </lineage>
</organism>
<reference evidence="1" key="3">
    <citation type="submission" date="2025-09" db="UniProtKB">
        <authorList>
            <consortium name="Ensembl"/>
        </authorList>
    </citation>
    <scope>IDENTIFICATION</scope>
</reference>
<dbReference type="Ensembl" id="ENSHHUT00000029151.1">
    <property type="protein sequence ID" value="ENSHHUP00000028027.1"/>
    <property type="gene ID" value="ENSHHUG00000017818.1"/>
</dbReference>
<proteinExistence type="predicted"/>